<gene>
    <name evidence="1" type="ORF">WMO40_04720</name>
</gene>
<proteinExistence type="predicted"/>
<evidence type="ECO:0000313" key="2">
    <source>
        <dbReference type="Proteomes" id="UP001439875"/>
    </source>
</evidence>
<name>A0ACC6S806_9BACI</name>
<dbReference type="Proteomes" id="UP001439875">
    <property type="component" value="Unassembled WGS sequence"/>
</dbReference>
<accession>A0ACC6S806</accession>
<reference evidence="1" key="1">
    <citation type="submission" date="2024-03" db="EMBL/GenBank/DDBJ databases">
        <title>Human intestinal bacterial collection.</title>
        <authorList>
            <person name="Pauvert C."/>
            <person name="Hitch T.C.A."/>
            <person name="Clavel T."/>
        </authorList>
    </citation>
    <scope>NUCLEOTIDE SEQUENCE</scope>
    <source>
        <strain evidence="1">CLA-AA-H227</strain>
    </source>
</reference>
<keyword evidence="2" id="KW-1185">Reference proteome</keyword>
<protein>
    <submittedName>
        <fullName evidence="1">Uncharacterized protein</fullName>
    </submittedName>
</protein>
<sequence>MKILNIVLLLLLLTSLTTACSQNEASNQYDILSETQYQALLFVNGKEMQSTGSTAQELGITPLELIGTIKDKIPIQLRPQQHLTSNYLEEGTEIYNVERNEEIVLAKKPTGEYEVFE</sequence>
<comment type="caution">
    <text evidence="1">The sequence shown here is derived from an EMBL/GenBank/DDBJ whole genome shotgun (WGS) entry which is preliminary data.</text>
</comment>
<evidence type="ECO:0000313" key="1">
    <source>
        <dbReference type="EMBL" id="MEQ2525996.1"/>
    </source>
</evidence>
<organism evidence="1 2">
    <name type="scientific">Robertmurraya yapensis</name>
    <name type="common">ex Hitch et al 2024</name>
    <dbReference type="NCBI Taxonomy" id="3133160"/>
    <lineage>
        <taxon>Bacteria</taxon>
        <taxon>Bacillati</taxon>
        <taxon>Bacillota</taxon>
        <taxon>Bacilli</taxon>
        <taxon>Bacillales</taxon>
        <taxon>Bacillaceae</taxon>
        <taxon>Robertmurraya</taxon>
    </lineage>
</organism>
<dbReference type="EMBL" id="JBBMEW010000002">
    <property type="protein sequence ID" value="MEQ2525996.1"/>
    <property type="molecule type" value="Genomic_DNA"/>
</dbReference>